<dbReference type="Gene3D" id="2.60.120.10">
    <property type="entry name" value="Jelly Rolls"/>
    <property type="match status" value="1"/>
</dbReference>
<dbReference type="InterPro" id="IPR011051">
    <property type="entry name" value="RmlC_Cupin_sf"/>
</dbReference>
<gene>
    <name evidence="1" type="ORF">ROJ8625_00671</name>
</gene>
<name>A0A1X6YF18_9RHOB</name>
<proteinExistence type="predicted"/>
<evidence type="ECO:0000313" key="1">
    <source>
        <dbReference type="EMBL" id="SLN19503.1"/>
    </source>
</evidence>
<dbReference type="AlphaFoldDB" id="A0A1X6YF18"/>
<keyword evidence="2" id="KW-1185">Reference proteome</keyword>
<organism evidence="1 2">
    <name type="scientific">Roseivivax jejudonensis</name>
    <dbReference type="NCBI Taxonomy" id="1529041"/>
    <lineage>
        <taxon>Bacteria</taxon>
        <taxon>Pseudomonadati</taxon>
        <taxon>Pseudomonadota</taxon>
        <taxon>Alphaproteobacteria</taxon>
        <taxon>Rhodobacterales</taxon>
        <taxon>Roseobacteraceae</taxon>
        <taxon>Roseivivax</taxon>
    </lineage>
</organism>
<accession>A0A1X6YF18</accession>
<protein>
    <submittedName>
        <fullName evidence="1">Cupin domain protein</fullName>
    </submittedName>
</protein>
<reference evidence="1 2" key="1">
    <citation type="submission" date="2017-03" db="EMBL/GenBank/DDBJ databases">
        <authorList>
            <person name="Afonso C.L."/>
            <person name="Miller P.J."/>
            <person name="Scott M.A."/>
            <person name="Spackman E."/>
            <person name="Goraichik I."/>
            <person name="Dimitrov K.M."/>
            <person name="Suarez D.L."/>
            <person name="Swayne D.E."/>
        </authorList>
    </citation>
    <scope>NUCLEOTIDE SEQUENCE [LARGE SCALE GENOMIC DNA]</scope>
    <source>
        <strain evidence="1 2">CECT 8625</strain>
    </source>
</reference>
<sequence>MPKDRPDEEIDMTPEDMAPRIVRYGELVPCRTAFIDAHTPGSNQKENFTIIGGGVSEAADQHVHIQIPHGFNIGAAGQPPYCRNSLHSHRTAEVFFLLKGRWRFFWGRHGDAGHVILEEGDIFNIPTGIFRGFENIGTDYGMIMAILGGDDAGGGVVWAPQVIEDAKDHGLVLGDNGKLYDTKKGQALPDGVKPMPVLSDAELDAFPEPSAAEVIPRHVARYLDIAAMATPRPTKVIGASGRLPDKPGFEVDLITRASATEKMHRHDRPSVLMPVFGHWRIDWDGGSTILAPGDTMSVPENLDHSAMPSMTGEAALYHVVGTDDPAGPTWTGGRSEPA</sequence>
<dbReference type="SUPFAM" id="SSF51182">
    <property type="entry name" value="RmlC-like cupins"/>
    <property type="match status" value="1"/>
</dbReference>
<evidence type="ECO:0000313" key="2">
    <source>
        <dbReference type="Proteomes" id="UP000193570"/>
    </source>
</evidence>
<dbReference type="EMBL" id="FWFK01000001">
    <property type="protein sequence ID" value="SLN19503.1"/>
    <property type="molecule type" value="Genomic_DNA"/>
</dbReference>
<dbReference type="Proteomes" id="UP000193570">
    <property type="component" value="Unassembled WGS sequence"/>
</dbReference>
<dbReference type="InterPro" id="IPR014710">
    <property type="entry name" value="RmlC-like_jellyroll"/>
</dbReference>